<reference evidence="1" key="1">
    <citation type="submission" date="2021-08" db="EMBL/GenBank/DDBJ databases">
        <title>Sphingopyxis panaciterrulae sp. nov., isolated from the surface water of the Yellow Sea.</title>
        <authorList>
            <person name="Gao Z."/>
            <person name="Zhang D."/>
            <person name="Zhang A."/>
        </authorList>
    </citation>
    <scope>NUCLEOTIDE SEQUENCE</scope>
    <source>
        <strain evidence="1">XHP0097</strain>
    </source>
</reference>
<keyword evidence="2" id="KW-1185">Reference proteome</keyword>
<dbReference type="Proteomes" id="UP001166571">
    <property type="component" value="Unassembled WGS sequence"/>
</dbReference>
<sequence length="145" mass="16385">MPQFDPARLDPASYPYSTSVETRFQDLDPLGHINNVAMAALFENGRVRFNRDNLVERQRRVPGDRWLIARVEINYLAEGHFPDPIEVASGIGTIGNRSWTILSAAWQSGRCVGLCDSTIVYQSKDGKQPISDDFRAELERWKFGG</sequence>
<dbReference type="CDD" id="cd00586">
    <property type="entry name" value="4HBT"/>
    <property type="match status" value="1"/>
</dbReference>
<evidence type="ECO:0000313" key="2">
    <source>
        <dbReference type="Proteomes" id="UP001166571"/>
    </source>
</evidence>
<dbReference type="Pfam" id="PF13279">
    <property type="entry name" value="4HBT_2"/>
    <property type="match status" value="1"/>
</dbReference>
<comment type="caution">
    <text evidence="1">The sequence shown here is derived from an EMBL/GenBank/DDBJ whole genome shotgun (WGS) entry which is preliminary data.</text>
</comment>
<protein>
    <submittedName>
        <fullName evidence="1">Acyl-CoA thioesterase</fullName>
    </submittedName>
</protein>
<dbReference type="EMBL" id="JAILXK010000002">
    <property type="protein sequence ID" value="MBY4637696.1"/>
    <property type="molecule type" value="Genomic_DNA"/>
</dbReference>
<name>A0ABS7MHY8_9SPHN</name>
<dbReference type="InterPro" id="IPR029069">
    <property type="entry name" value="HotDog_dom_sf"/>
</dbReference>
<dbReference type="Gene3D" id="3.10.129.10">
    <property type="entry name" value="Hotdog Thioesterase"/>
    <property type="match status" value="1"/>
</dbReference>
<dbReference type="SUPFAM" id="SSF54637">
    <property type="entry name" value="Thioesterase/thiol ester dehydrase-isomerase"/>
    <property type="match status" value="1"/>
</dbReference>
<gene>
    <name evidence="1" type="ORF">K5P26_11165</name>
</gene>
<organism evidence="1 2">
    <name type="scientific">Sphingopyxis jiangsuensis</name>
    <dbReference type="NCBI Taxonomy" id="2871171"/>
    <lineage>
        <taxon>Bacteria</taxon>
        <taxon>Pseudomonadati</taxon>
        <taxon>Pseudomonadota</taxon>
        <taxon>Alphaproteobacteria</taxon>
        <taxon>Sphingomonadales</taxon>
        <taxon>Sphingomonadaceae</taxon>
        <taxon>Sphingopyxis</taxon>
    </lineage>
</organism>
<dbReference type="RefSeq" id="WP_222136907.1">
    <property type="nucleotide sequence ID" value="NZ_JAILXK010000002.1"/>
</dbReference>
<accession>A0ABS7MHY8</accession>
<evidence type="ECO:0000313" key="1">
    <source>
        <dbReference type="EMBL" id="MBY4637696.1"/>
    </source>
</evidence>
<proteinExistence type="predicted"/>